<dbReference type="Gene3D" id="1.25.40.390">
    <property type="match status" value="1"/>
</dbReference>
<keyword evidence="9" id="KW-1185">Reference proteome</keyword>
<dbReference type="InterPro" id="IPR012944">
    <property type="entry name" value="SusD_RagB_dom"/>
</dbReference>
<feature type="domain" description="SusD-like N-terminal" evidence="7">
    <location>
        <begin position="23"/>
        <end position="226"/>
    </location>
</feature>
<evidence type="ECO:0000259" key="7">
    <source>
        <dbReference type="Pfam" id="PF14322"/>
    </source>
</evidence>
<keyword evidence="3" id="KW-0732">Signal</keyword>
<keyword evidence="5" id="KW-0998">Cell outer membrane</keyword>
<keyword evidence="4" id="KW-0472">Membrane</keyword>
<feature type="domain" description="RagB/SusD" evidence="6">
    <location>
        <begin position="336"/>
        <end position="449"/>
    </location>
</feature>
<evidence type="ECO:0000313" key="8">
    <source>
        <dbReference type="EMBL" id="SFB59903.1"/>
    </source>
</evidence>
<protein>
    <submittedName>
        <fullName evidence="8">SusD family protein</fullName>
    </submittedName>
</protein>
<gene>
    <name evidence="8" type="ORF">SAMN04489723_1282</name>
</gene>
<evidence type="ECO:0000313" key="9">
    <source>
        <dbReference type="Proteomes" id="UP000198790"/>
    </source>
</evidence>
<evidence type="ECO:0000256" key="1">
    <source>
        <dbReference type="ARBA" id="ARBA00004442"/>
    </source>
</evidence>
<dbReference type="PROSITE" id="PS51257">
    <property type="entry name" value="PROKAR_LIPOPROTEIN"/>
    <property type="match status" value="1"/>
</dbReference>
<reference evidence="8 9" key="1">
    <citation type="submission" date="2016-10" db="EMBL/GenBank/DDBJ databases">
        <authorList>
            <person name="de Groot N.N."/>
        </authorList>
    </citation>
    <scope>NUCLEOTIDE SEQUENCE [LARGE SCALE GENOMIC DNA]</scope>
    <source>
        <strain evidence="8 9">DSM 23399</strain>
    </source>
</reference>
<dbReference type="SUPFAM" id="SSF48452">
    <property type="entry name" value="TPR-like"/>
    <property type="match status" value="1"/>
</dbReference>
<accession>A0A1I1CHH1</accession>
<dbReference type="STRING" id="237018.SAMN04489723_1282"/>
<dbReference type="Proteomes" id="UP000198790">
    <property type="component" value="Unassembled WGS sequence"/>
</dbReference>
<dbReference type="Pfam" id="PF14322">
    <property type="entry name" value="SusD-like_3"/>
    <property type="match status" value="1"/>
</dbReference>
<evidence type="ECO:0000256" key="4">
    <source>
        <dbReference type="ARBA" id="ARBA00023136"/>
    </source>
</evidence>
<organism evidence="8 9">
    <name type="scientific">Algoriphagus aquimarinus</name>
    <dbReference type="NCBI Taxonomy" id="237018"/>
    <lineage>
        <taxon>Bacteria</taxon>
        <taxon>Pseudomonadati</taxon>
        <taxon>Bacteroidota</taxon>
        <taxon>Cytophagia</taxon>
        <taxon>Cytophagales</taxon>
        <taxon>Cyclobacteriaceae</taxon>
        <taxon>Algoriphagus</taxon>
    </lineage>
</organism>
<comment type="similarity">
    <text evidence="2">Belongs to the SusD family.</text>
</comment>
<evidence type="ECO:0000256" key="2">
    <source>
        <dbReference type="ARBA" id="ARBA00006275"/>
    </source>
</evidence>
<dbReference type="InterPro" id="IPR011990">
    <property type="entry name" value="TPR-like_helical_dom_sf"/>
</dbReference>
<dbReference type="EMBL" id="FOKK01000028">
    <property type="protein sequence ID" value="SFB59903.1"/>
    <property type="molecule type" value="Genomic_DNA"/>
</dbReference>
<name>A0A1I1CHH1_9BACT</name>
<dbReference type="InterPro" id="IPR033985">
    <property type="entry name" value="SusD-like_N"/>
</dbReference>
<dbReference type="AlphaFoldDB" id="A0A1I1CHH1"/>
<evidence type="ECO:0000256" key="3">
    <source>
        <dbReference type="ARBA" id="ARBA00022729"/>
    </source>
</evidence>
<dbReference type="OrthoDB" id="653598at2"/>
<proteinExistence type="inferred from homology"/>
<evidence type="ECO:0000259" key="6">
    <source>
        <dbReference type="Pfam" id="PF07980"/>
    </source>
</evidence>
<comment type="subcellular location">
    <subcellularLocation>
        <location evidence="1">Cell outer membrane</location>
    </subcellularLocation>
</comment>
<evidence type="ECO:0000256" key="5">
    <source>
        <dbReference type="ARBA" id="ARBA00023237"/>
    </source>
</evidence>
<sequence>MKNNQLYTWLWLSMFFFTGCESFLDQKPDQTLVIPQTLDDFQALLDAEPRSMNSTSKMGFIASDEAVFSNALLNLMTLEERGAYFWEKDIYAPDDAGVDWSFSYRKIFYANVVLEGIRDFSPQSVEEEKRARELEAAAKFYRAMGHFSVAQQFAHAYNPNQSKQEGIPIRKDADINASSPKVNLKEVYVFILEDLTDDIEALPLFPEIATRPSRWAAEALLSRIYLSIQDYEKAFEHSGKALKIKSKLLDYNDLDKSLRYKFARFHEEVIHYDKMYSGRFTIHNQLWVNPELYKLYDSLDLRKTVFFSTSPIKNRFYLAGKYTGDANLFTGLATDEVLLDHAESAVRLGYDQIAVEDLTYLLAKRYLNGNIASLEGLSGDSLLRKVLEERRKELVFRGIRWLDLRRLNQNMEFGVTIDRGENNSEAVLLPNSEGYVFPIPPRELNLNEQF</sequence>
<dbReference type="GO" id="GO:0009279">
    <property type="term" value="C:cell outer membrane"/>
    <property type="evidence" value="ECO:0007669"/>
    <property type="project" value="UniProtKB-SubCell"/>
</dbReference>
<dbReference type="RefSeq" id="WP_092901626.1">
    <property type="nucleotide sequence ID" value="NZ_FOKK01000028.1"/>
</dbReference>
<dbReference type="Pfam" id="PF07980">
    <property type="entry name" value="SusD_RagB"/>
    <property type="match status" value="1"/>
</dbReference>